<proteinExistence type="inferred from homology"/>
<accession>A0A973W3C4</accession>
<evidence type="ECO:0000256" key="4">
    <source>
        <dbReference type="ARBA" id="ARBA00023172"/>
    </source>
</evidence>
<feature type="domain" description="Core-binding (CB)" evidence="7">
    <location>
        <begin position="86"/>
        <end position="169"/>
    </location>
</feature>
<dbReference type="Gene3D" id="1.10.150.130">
    <property type="match status" value="1"/>
</dbReference>
<dbReference type="EMBL" id="JAAOLE020000001">
    <property type="protein sequence ID" value="NVI46822.1"/>
    <property type="molecule type" value="Genomic_DNA"/>
</dbReference>
<name>A0A973W3C4_9BRAD</name>
<dbReference type="GO" id="GO:0015074">
    <property type="term" value="P:DNA integration"/>
    <property type="evidence" value="ECO:0007669"/>
    <property type="project" value="UniProtKB-KW"/>
</dbReference>
<evidence type="ECO:0000256" key="3">
    <source>
        <dbReference type="ARBA" id="ARBA00023125"/>
    </source>
</evidence>
<protein>
    <submittedName>
        <fullName evidence="8">Site-specific integrase</fullName>
    </submittedName>
</protein>
<dbReference type="PANTHER" id="PTHR30349:SF64">
    <property type="entry name" value="PROPHAGE INTEGRASE INTD-RELATED"/>
    <property type="match status" value="1"/>
</dbReference>
<dbReference type="InterPro" id="IPR058717">
    <property type="entry name" value="Phage_L5_Integrase_N"/>
</dbReference>
<dbReference type="PROSITE" id="PS51900">
    <property type="entry name" value="CB"/>
    <property type="match status" value="1"/>
</dbReference>
<dbReference type="InterPro" id="IPR050090">
    <property type="entry name" value="Tyrosine_recombinase_XerCD"/>
</dbReference>
<evidence type="ECO:0000256" key="2">
    <source>
        <dbReference type="ARBA" id="ARBA00022908"/>
    </source>
</evidence>
<evidence type="ECO:0000259" key="6">
    <source>
        <dbReference type="PROSITE" id="PS51898"/>
    </source>
</evidence>
<gene>
    <name evidence="8" type="ORF">HAP48_028445</name>
</gene>
<dbReference type="InterPro" id="IPR010998">
    <property type="entry name" value="Integrase_recombinase_N"/>
</dbReference>
<evidence type="ECO:0000313" key="8">
    <source>
        <dbReference type="EMBL" id="NVI46822.1"/>
    </source>
</evidence>
<dbReference type="PROSITE" id="PS51898">
    <property type="entry name" value="TYR_RECOMBINASE"/>
    <property type="match status" value="1"/>
</dbReference>
<dbReference type="GO" id="GO:0003677">
    <property type="term" value="F:DNA binding"/>
    <property type="evidence" value="ECO:0007669"/>
    <property type="project" value="UniProtKB-UniRule"/>
</dbReference>
<comment type="similarity">
    <text evidence="1">Belongs to the 'phage' integrase family.</text>
</comment>
<keyword evidence="2" id="KW-0229">DNA integration</keyword>
<dbReference type="Pfam" id="PF26003">
    <property type="entry name" value="Integrase_N_phage"/>
    <property type="match status" value="1"/>
</dbReference>
<dbReference type="InterPro" id="IPR002104">
    <property type="entry name" value="Integrase_catalytic"/>
</dbReference>
<dbReference type="InterPro" id="IPR013762">
    <property type="entry name" value="Integrase-like_cat_sf"/>
</dbReference>
<reference evidence="8" key="1">
    <citation type="submission" date="2020-06" db="EMBL/GenBank/DDBJ databases">
        <title>Whole Genome Sequence of Bradyrhizobium sp. Strain 1S1.</title>
        <authorList>
            <person name="Bromfield E.S.P."/>
            <person name="Cloutier S."/>
        </authorList>
    </citation>
    <scope>NUCLEOTIDE SEQUENCE [LARGE SCALE GENOMIC DNA]</scope>
    <source>
        <strain evidence="8">1S1</strain>
    </source>
</reference>
<dbReference type="GO" id="GO:0006310">
    <property type="term" value="P:DNA recombination"/>
    <property type="evidence" value="ECO:0007669"/>
    <property type="project" value="UniProtKB-KW"/>
</dbReference>
<dbReference type="InterPro" id="IPR044068">
    <property type="entry name" value="CB"/>
</dbReference>
<organism evidence="8">
    <name type="scientific">Bradyrhizobium septentrionale</name>
    <dbReference type="NCBI Taxonomy" id="1404411"/>
    <lineage>
        <taxon>Bacteria</taxon>
        <taxon>Pseudomonadati</taxon>
        <taxon>Pseudomonadota</taxon>
        <taxon>Alphaproteobacteria</taxon>
        <taxon>Hyphomicrobiales</taxon>
        <taxon>Nitrobacteraceae</taxon>
        <taxon>Bradyrhizobium</taxon>
    </lineage>
</organism>
<keyword evidence="3 5" id="KW-0238">DNA-binding</keyword>
<feature type="domain" description="Tyr recombinase" evidence="6">
    <location>
        <begin position="192"/>
        <end position="405"/>
    </location>
</feature>
<evidence type="ECO:0000256" key="5">
    <source>
        <dbReference type="PROSITE-ProRule" id="PRU01248"/>
    </source>
</evidence>
<evidence type="ECO:0000256" key="1">
    <source>
        <dbReference type="ARBA" id="ARBA00008857"/>
    </source>
</evidence>
<dbReference type="InterPro" id="IPR011010">
    <property type="entry name" value="DNA_brk_join_enz"/>
</dbReference>
<dbReference type="Gene3D" id="1.10.443.10">
    <property type="entry name" value="Intergrase catalytic core"/>
    <property type="match status" value="1"/>
</dbReference>
<comment type="caution">
    <text evidence="8">The sequence shown here is derived from an EMBL/GenBank/DDBJ whole genome shotgun (WGS) entry which is preliminary data.</text>
</comment>
<dbReference type="Pfam" id="PF00589">
    <property type="entry name" value="Phage_integrase"/>
    <property type="match status" value="1"/>
</dbReference>
<dbReference type="CDD" id="cd01189">
    <property type="entry name" value="INT_ICEBs1_C_like"/>
    <property type="match status" value="1"/>
</dbReference>
<dbReference type="AlphaFoldDB" id="A0A973W3C4"/>
<sequence length="413" mass="45846">MLASSAARWDWRRSRCSRLESREAALATIRKRKLPSGLVRWQASYVDGGGKRRAKLFERKGDAEGWLTETRHDLARGIHTPDSISPTVNEAGALWLKRSREKGLEAGTIKGYEEHLYLHIAPFIGAKKLAELPSPAISAFADRLRDEGRSSEMIRRAVRSLGSIFREAKRRGLSAVDPTVGLDLDLPERDDPRPVIPTKPELQAIINGAAGRWRPIVLVFVFCGLRASELRGLRWMDVDFETREITIKQRADVFHKIGRLKSKAAYRSIPMAPIVLNSLREWKLTCPKGELGLVFPTGAGGVESHSNMMSRGFEPLQVAAGVTDLEPVLDGGKPVLDAGGEPKVVAVARYGMHALRHACASLWIEQGMNPKRIQKLMGHSTIQLTFDRYGHLFKDSDADQRAAEDIQARLLGG</sequence>
<dbReference type="SUPFAM" id="SSF56349">
    <property type="entry name" value="DNA breaking-rejoining enzymes"/>
    <property type="match status" value="1"/>
</dbReference>
<evidence type="ECO:0000259" key="7">
    <source>
        <dbReference type="PROSITE" id="PS51900"/>
    </source>
</evidence>
<keyword evidence="4" id="KW-0233">DNA recombination</keyword>
<dbReference type="PANTHER" id="PTHR30349">
    <property type="entry name" value="PHAGE INTEGRASE-RELATED"/>
    <property type="match status" value="1"/>
</dbReference>